<dbReference type="InterPro" id="IPR006120">
    <property type="entry name" value="Resolvase_HTH_dom"/>
</dbReference>
<evidence type="ECO:0000256" key="2">
    <source>
        <dbReference type="ARBA" id="ARBA00023172"/>
    </source>
</evidence>
<dbReference type="CDD" id="cd03768">
    <property type="entry name" value="SR_ResInv"/>
    <property type="match status" value="1"/>
</dbReference>
<dbReference type="Pfam" id="PF00239">
    <property type="entry name" value="Resolvase"/>
    <property type="match status" value="1"/>
</dbReference>
<dbReference type="GO" id="GO:0003677">
    <property type="term" value="F:DNA binding"/>
    <property type="evidence" value="ECO:0007669"/>
    <property type="project" value="UniProtKB-KW"/>
</dbReference>
<comment type="caution">
    <text evidence="4">The sequence shown here is derived from an EMBL/GenBank/DDBJ whole genome shotgun (WGS) entry which is preliminary data.</text>
</comment>
<dbReference type="InterPro" id="IPR050639">
    <property type="entry name" value="SSR_resolvase"/>
</dbReference>
<dbReference type="SUPFAM" id="SSF53041">
    <property type="entry name" value="Resolvase-like"/>
    <property type="match status" value="1"/>
</dbReference>
<dbReference type="PROSITE" id="PS51736">
    <property type="entry name" value="RECOMBINASES_3"/>
    <property type="match status" value="1"/>
</dbReference>
<dbReference type="Proteomes" id="UP000441354">
    <property type="component" value="Unassembled WGS sequence"/>
</dbReference>
<dbReference type="PANTHER" id="PTHR30461">
    <property type="entry name" value="DNA-INVERTASE FROM LAMBDOID PROPHAGE"/>
    <property type="match status" value="1"/>
</dbReference>
<reference evidence="4 5" key="1">
    <citation type="journal article" date="2014" name="Arch. Microbiol.">
        <title>Bacillus mesophilum sp. nov., strain IITR-54T, a novel 4-chlorobiphenyl dechlorinating bacterium.</title>
        <authorList>
            <person name="Manickam N."/>
            <person name="Singh N.K."/>
            <person name="Bajaj A."/>
            <person name="Kumar R.M."/>
            <person name="Kaur G."/>
            <person name="Kaur N."/>
            <person name="Bala M."/>
            <person name="Kumar A."/>
            <person name="Mayilraj S."/>
        </authorList>
    </citation>
    <scope>NUCLEOTIDE SEQUENCE [LARGE SCALE GENOMIC DNA]</scope>
    <source>
        <strain evidence="4 5">IITR-54</strain>
    </source>
</reference>
<proteinExistence type="predicted"/>
<evidence type="ECO:0000313" key="4">
    <source>
        <dbReference type="EMBL" id="KAB2332789.1"/>
    </source>
</evidence>
<dbReference type="AlphaFoldDB" id="A0A7V7RLR5"/>
<gene>
    <name evidence="4" type="ORF">F7732_11945</name>
</gene>
<evidence type="ECO:0000259" key="3">
    <source>
        <dbReference type="PROSITE" id="PS51736"/>
    </source>
</evidence>
<dbReference type="InterPro" id="IPR036162">
    <property type="entry name" value="Resolvase-like_N_sf"/>
</dbReference>
<keyword evidence="2" id="KW-0233">DNA recombination</keyword>
<dbReference type="InterPro" id="IPR006119">
    <property type="entry name" value="Resolv_N"/>
</dbReference>
<evidence type="ECO:0000313" key="5">
    <source>
        <dbReference type="Proteomes" id="UP000441354"/>
    </source>
</evidence>
<organism evidence="4 5">
    <name type="scientific">Bacillus mesophilum</name>
    <dbReference type="NCBI Taxonomy" id="1071718"/>
    <lineage>
        <taxon>Bacteria</taxon>
        <taxon>Bacillati</taxon>
        <taxon>Bacillota</taxon>
        <taxon>Bacilli</taxon>
        <taxon>Bacillales</taxon>
        <taxon>Bacillaceae</taxon>
        <taxon>Bacillus</taxon>
    </lineage>
</organism>
<keyword evidence="1" id="KW-0238">DNA-binding</keyword>
<feature type="domain" description="Resolvase/invertase-type recombinase catalytic" evidence="3">
    <location>
        <begin position="1"/>
        <end position="133"/>
    </location>
</feature>
<dbReference type="SMART" id="SM00857">
    <property type="entry name" value="Resolvase"/>
    <property type="match status" value="1"/>
</dbReference>
<dbReference type="PANTHER" id="PTHR30461:SF2">
    <property type="entry name" value="SERINE RECOMBINASE PINE-RELATED"/>
    <property type="match status" value="1"/>
</dbReference>
<sequence length="184" mass="21129">MQIGYARPYPSDPDREKQKQILQEAGCDTFINEIHFSSGQRPELMNMIKSVQPGDKIVVSSLLTFADSTRNLFELLQEIEWKEAFFHSVQEDIDTSKEDHNSFKKIVKHIIDFESDLLSEKTKEGIHEAKQKGSIPGRPRIPDENVKKAIQMYESKKYSLADIKNTTGISKTTLYRYLGKSQDS</sequence>
<dbReference type="GO" id="GO:0000150">
    <property type="term" value="F:DNA strand exchange activity"/>
    <property type="evidence" value="ECO:0007669"/>
    <property type="project" value="InterPro"/>
</dbReference>
<protein>
    <submittedName>
        <fullName evidence="4">Recombinase family protein</fullName>
    </submittedName>
</protein>
<dbReference type="RefSeq" id="WP_151574109.1">
    <property type="nucleotide sequence ID" value="NZ_WBOT01000003.1"/>
</dbReference>
<accession>A0A7V7RLR5</accession>
<name>A0A7V7RLR5_9BACI</name>
<dbReference type="Gene3D" id="1.10.10.60">
    <property type="entry name" value="Homeodomain-like"/>
    <property type="match status" value="1"/>
</dbReference>
<keyword evidence="5" id="KW-1185">Reference proteome</keyword>
<dbReference type="EMBL" id="WBOT01000003">
    <property type="protein sequence ID" value="KAB2332789.1"/>
    <property type="molecule type" value="Genomic_DNA"/>
</dbReference>
<dbReference type="Gene3D" id="3.40.50.1390">
    <property type="entry name" value="Resolvase, N-terminal catalytic domain"/>
    <property type="match status" value="1"/>
</dbReference>
<dbReference type="OrthoDB" id="9797501at2"/>
<dbReference type="Pfam" id="PF02796">
    <property type="entry name" value="HTH_7"/>
    <property type="match status" value="1"/>
</dbReference>
<evidence type="ECO:0000256" key="1">
    <source>
        <dbReference type="ARBA" id="ARBA00023125"/>
    </source>
</evidence>